<dbReference type="Pfam" id="PF10358">
    <property type="entry name" value="NT-C2"/>
    <property type="match status" value="1"/>
</dbReference>
<keyword evidence="3" id="KW-1185">Reference proteome</keyword>
<evidence type="ECO:0000313" key="3">
    <source>
        <dbReference type="Proteomes" id="UP000585474"/>
    </source>
</evidence>
<dbReference type="PANTHER" id="PTHR47270:SF13">
    <property type="entry name" value="HEAVY CHAIN-LIKE PROTEIN, PUTATIVE-RELATED"/>
    <property type="match status" value="1"/>
</dbReference>
<organism evidence="2 3">
    <name type="scientific">Actinidia rufa</name>
    <dbReference type="NCBI Taxonomy" id="165716"/>
    <lineage>
        <taxon>Eukaryota</taxon>
        <taxon>Viridiplantae</taxon>
        <taxon>Streptophyta</taxon>
        <taxon>Embryophyta</taxon>
        <taxon>Tracheophyta</taxon>
        <taxon>Spermatophyta</taxon>
        <taxon>Magnoliopsida</taxon>
        <taxon>eudicotyledons</taxon>
        <taxon>Gunneridae</taxon>
        <taxon>Pentapetalae</taxon>
        <taxon>asterids</taxon>
        <taxon>Ericales</taxon>
        <taxon>Actinidiaceae</taxon>
        <taxon>Actinidia</taxon>
    </lineage>
</organism>
<reference evidence="2 3" key="1">
    <citation type="submission" date="2019-07" db="EMBL/GenBank/DDBJ databases">
        <title>De Novo Assembly of kiwifruit Actinidia rufa.</title>
        <authorList>
            <person name="Sugita-Konishi S."/>
            <person name="Sato K."/>
            <person name="Mori E."/>
            <person name="Abe Y."/>
            <person name="Kisaki G."/>
            <person name="Hamano K."/>
            <person name="Suezawa K."/>
            <person name="Otani M."/>
            <person name="Fukuda T."/>
            <person name="Manabe T."/>
            <person name="Gomi K."/>
            <person name="Tabuchi M."/>
            <person name="Akimitsu K."/>
            <person name="Kataoka I."/>
        </authorList>
    </citation>
    <scope>NUCLEOTIDE SEQUENCE [LARGE SCALE GENOMIC DNA]</scope>
    <source>
        <strain evidence="3">cv. Fuchu</strain>
    </source>
</reference>
<proteinExistence type="predicted"/>
<evidence type="ECO:0000313" key="2">
    <source>
        <dbReference type="EMBL" id="GFZ14603.1"/>
    </source>
</evidence>
<dbReference type="PANTHER" id="PTHR47270">
    <property type="entry name" value="PROTEIN MLP1-LIKE"/>
    <property type="match status" value="1"/>
</dbReference>
<dbReference type="Proteomes" id="UP000585474">
    <property type="component" value="Unassembled WGS sequence"/>
</dbReference>
<dbReference type="OrthoDB" id="658575at2759"/>
<comment type="caution">
    <text evidence="2">The sequence shown here is derived from an EMBL/GenBank/DDBJ whole genome shotgun (WGS) entry which is preliminary data.</text>
</comment>
<dbReference type="AlphaFoldDB" id="A0A7J0GUY2"/>
<feature type="domain" description="C2 NT-type" evidence="1">
    <location>
        <begin position="7"/>
        <end position="142"/>
    </location>
</feature>
<dbReference type="EMBL" id="BJWL01000024">
    <property type="protein sequence ID" value="GFZ14603.1"/>
    <property type="molecule type" value="Genomic_DNA"/>
</dbReference>
<protein>
    <recommendedName>
        <fullName evidence="1">C2 NT-type domain-containing protein</fullName>
    </recommendedName>
</protein>
<dbReference type="InterPro" id="IPR019448">
    <property type="entry name" value="NT-C2"/>
</dbReference>
<evidence type="ECO:0000259" key="1">
    <source>
        <dbReference type="PROSITE" id="PS51840"/>
    </source>
</evidence>
<accession>A0A7J0GUY2</accession>
<dbReference type="PROSITE" id="PS51840">
    <property type="entry name" value="C2_NT"/>
    <property type="match status" value="1"/>
</dbReference>
<gene>
    <name evidence="2" type="ORF">Acr_24g0007930</name>
</gene>
<name>A0A7J0GUY2_9ERIC</name>
<sequence length="362" mass="40103">MFRLHRHKSSAKSGERIDFTFSNIQALQVPKGWDKLYVSLLSSETGKTISKSGKATVRNGTCKWTETLSETIWISKDEASKDLQQYFFKLVVVMGSARSSILGEATINMAGYMSSRASAPVSLPLKKCNHGTILQVEIQCLTPRINGRDEKMNPTNSYVEDANSDYDDVDNRSEVSDCTFTKSVGSSSSNHLDDTFHPGDQGSRCMHLHTKVPAPSHRGALHPSHRGAPQSTSLCELSLLHLSSLVRTTGEITATNQITSERDSFRRRRARRCKALQNRLGLLHLSFSLDILHWLHHLCLARLLYPKASPCALVPLRILQVPLRNPPGTPALTLRTSVQWLLPLSILLANTTGPPVCPAEQD</sequence>